<accession>A0ABY5ZYZ7</accession>
<name>A0ABY5ZYZ7_9BURK</name>
<dbReference type="RefSeq" id="WP_260719455.1">
    <property type="nucleotide sequence ID" value="NZ_CP104377.1"/>
</dbReference>
<proteinExistence type="predicted"/>
<organism evidence="1 2">
    <name type="scientific">Comamonas squillarum</name>
    <dbReference type="NCBI Taxonomy" id="2977320"/>
    <lineage>
        <taxon>Bacteria</taxon>
        <taxon>Pseudomonadati</taxon>
        <taxon>Pseudomonadota</taxon>
        <taxon>Betaproteobacteria</taxon>
        <taxon>Burkholderiales</taxon>
        <taxon>Comamonadaceae</taxon>
        <taxon>Comamonas</taxon>
    </lineage>
</organism>
<dbReference type="EMBL" id="CP104377">
    <property type="protein sequence ID" value="UXC19151.1"/>
    <property type="molecule type" value="Genomic_DNA"/>
</dbReference>
<gene>
    <name evidence="1" type="ORF">N4T19_03220</name>
</gene>
<evidence type="ECO:0000313" key="1">
    <source>
        <dbReference type="EMBL" id="UXC19151.1"/>
    </source>
</evidence>
<sequence length="128" mass="13356">MLKFRSPTAEPMHIGLTSGHTTVISTEGNEIPAIFHREAIARGAIIVTGQADGAGAVVQTTAGGTTPVDTANRSLLIKQALQAMLDGGEEGDFTAEGKPNLTKLKARLGFAVTREEVEAEWLVVSAGD</sequence>
<protein>
    <submittedName>
        <fullName evidence="1">Uncharacterized protein</fullName>
    </submittedName>
</protein>
<evidence type="ECO:0000313" key="2">
    <source>
        <dbReference type="Proteomes" id="UP001058290"/>
    </source>
</evidence>
<dbReference type="Proteomes" id="UP001058290">
    <property type="component" value="Chromosome"/>
</dbReference>
<keyword evidence="2" id="KW-1185">Reference proteome</keyword>
<reference evidence="1" key="1">
    <citation type="submission" date="2022-09" db="EMBL/GenBank/DDBJ databases">
        <title>Bacterial diversity in gut of crayfish and pufferfish.</title>
        <authorList>
            <person name="Huang Y."/>
        </authorList>
    </citation>
    <scope>NUCLEOTIDE SEQUENCE</scope>
    <source>
        <strain evidence="1">PR12</strain>
    </source>
</reference>